<proteinExistence type="predicted"/>
<dbReference type="GO" id="GO:0046872">
    <property type="term" value="F:metal ion binding"/>
    <property type="evidence" value="ECO:0007669"/>
    <property type="project" value="UniProtKB-KW"/>
</dbReference>
<keyword evidence="2" id="KW-0802">TPR repeat</keyword>
<evidence type="ECO:0000256" key="2">
    <source>
        <dbReference type="PROSITE-ProRule" id="PRU00339"/>
    </source>
</evidence>
<dbReference type="AlphaFoldDB" id="A0A8A4TRL9"/>
<dbReference type="Pfam" id="PF18073">
    <property type="entry name" value="Zn_ribbon_LapB"/>
    <property type="match status" value="1"/>
</dbReference>
<name>A0A8A4TRL9_SULCO</name>
<dbReference type="SUPFAM" id="SSF48452">
    <property type="entry name" value="TPR-like"/>
    <property type="match status" value="1"/>
</dbReference>
<feature type="domain" description="LapB rubredoxin metal binding" evidence="3">
    <location>
        <begin position="351"/>
        <end position="370"/>
    </location>
</feature>
<dbReference type="PROSITE" id="PS50005">
    <property type="entry name" value="TPR"/>
    <property type="match status" value="1"/>
</dbReference>
<keyword evidence="5" id="KW-1185">Reference proteome</keyword>
<evidence type="ECO:0000313" key="4">
    <source>
        <dbReference type="EMBL" id="QTD52606.1"/>
    </source>
</evidence>
<dbReference type="Proteomes" id="UP000663929">
    <property type="component" value="Chromosome"/>
</dbReference>
<dbReference type="Pfam" id="PF13181">
    <property type="entry name" value="TPR_8"/>
    <property type="match status" value="1"/>
</dbReference>
<accession>A0A8A4TRL9</accession>
<keyword evidence="1" id="KW-0479">Metal-binding</keyword>
<feature type="repeat" description="TPR" evidence="2">
    <location>
        <begin position="281"/>
        <end position="314"/>
    </location>
</feature>
<reference evidence="4" key="1">
    <citation type="submission" date="2021-03" db="EMBL/GenBank/DDBJ databases">
        <title>Acanthopleuribacteraceae sp. M133.</title>
        <authorList>
            <person name="Wang G."/>
        </authorList>
    </citation>
    <scope>NUCLEOTIDE SEQUENCE</scope>
    <source>
        <strain evidence="4">M133</strain>
    </source>
</reference>
<dbReference type="InterPro" id="IPR019734">
    <property type="entry name" value="TPR_rpt"/>
</dbReference>
<dbReference type="RefSeq" id="WP_237382710.1">
    <property type="nucleotide sequence ID" value="NZ_CP071793.1"/>
</dbReference>
<dbReference type="Gene3D" id="1.25.40.10">
    <property type="entry name" value="Tetratricopeptide repeat domain"/>
    <property type="match status" value="2"/>
</dbReference>
<evidence type="ECO:0000259" key="3">
    <source>
        <dbReference type="Pfam" id="PF18073"/>
    </source>
</evidence>
<sequence>MTTVWVILAAILLTLGVIALLAWLGRGTEQESRELLLARTMGRLFEGDTEQALEDLRALYRRSGQDAGIGLALGVLFRRSGKIRMALRTHLGLNTRPNLDDPMRALILTELGADYLESGLLERARQSLEEAQALAGPTEHLARYGQRTYARLGEWDQAQKLVAAYGKRAGVDVKQRMAMLRNEQGESEWREQRLDEADTAFRKALSLWSGCLPAILNHCRYLRHVEKAAKALTFLNKQRKHFEGHEWLYHKEAMKIAMALEDHQVFVEPAKTRLQEDPDDWRTRAVLGSFLLETGAFEEAGNYLREALEISPQTLLLHQKMWDLILRVDDLDRFRVYREFVRHSVRFSDPYECRACGFHSAKLLWQCPSCFQDGGFVERKI</sequence>
<organism evidence="4 5">
    <name type="scientific">Sulfidibacter corallicola</name>
    <dbReference type="NCBI Taxonomy" id="2818388"/>
    <lineage>
        <taxon>Bacteria</taxon>
        <taxon>Pseudomonadati</taxon>
        <taxon>Acidobacteriota</taxon>
        <taxon>Holophagae</taxon>
        <taxon>Acanthopleuribacterales</taxon>
        <taxon>Acanthopleuribacteraceae</taxon>
        <taxon>Sulfidibacter</taxon>
    </lineage>
</organism>
<dbReference type="InterPro" id="IPR041166">
    <property type="entry name" value="Rubredoxin_2"/>
</dbReference>
<dbReference type="EMBL" id="CP071793">
    <property type="protein sequence ID" value="QTD52606.1"/>
    <property type="molecule type" value="Genomic_DNA"/>
</dbReference>
<gene>
    <name evidence="4" type="ORF">J3U87_09040</name>
</gene>
<evidence type="ECO:0000313" key="5">
    <source>
        <dbReference type="Proteomes" id="UP000663929"/>
    </source>
</evidence>
<dbReference type="SMART" id="SM00028">
    <property type="entry name" value="TPR"/>
    <property type="match status" value="3"/>
</dbReference>
<dbReference type="InterPro" id="IPR011990">
    <property type="entry name" value="TPR-like_helical_dom_sf"/>
</dbReference>
<evidence type="ECO:0000256" key="1">
    <source>
        <dbReference type="ARBA" id="ARBA00022723"/>
    </source>
</evidence>
<dbReference type="KEGG" id="scor:J3U87_09040"/>
<protein>
    <recommendedName>
        <fullName evidence="3">LapB rubredoxin metal binding domain-containing protein</fullName>
    </recommendedName>
</protein>